<dbReference type="InterPro" id="IPR005946">
    <property type="entry name" value="Rib-P_diPkinase"/>
</dbReference>
<evidence type="ECO:0000313" key="7">
    <source>
        <dbReference type="EMBL" id="KRX24500.1"/>
    </source>
</evidence>
<accession>A0A0V0SCN4</accession>
<keyword evidence="8" id="KW-1185">Reference proteome</keyword>
<dbReference type="Pfam" id="PF13793">
    <property type="entry name" value="Pribosyltran_N"/>
    <property type="match status" value="1"/>
</dbReference>
<gene>
    <name evidence="7" type="primary">PRPSAP2</name>
    <name evidence="7" type="ORF">T07_7521</name>
</gene>
<evidence type="ECO:0000256" key="3">
    <source>
        <dbReference type="ARBA" id="ARBA00022727"/>
    </source>
</evidence>
<dbReference type="GO" id="GO:0000287">
    <property type="term" value="F:magnesium ion binding"/>
    <property type="evidence" value="ECO:0007669"/>
    <property type="project" value="InterPro"/>
</dbReference>
<sequence>MTHHYKFIIYKLNQIANNTAGLFNGKRFVFIDSSAKLSSFWILSENDIDEEESFLHSSLKSFYSSSKADKAETSVIMYNDWPPYARKSLTTYSTKGTTRPQNCVFMRKNGNSAMWMIHNIPSFPDHRKFYWPEYATKQAHIVFCLTLPYDTFSQWVSQIAYENPLIYFHNVPKTERTNVVDSLLYGKGATAEPNYRFSNSLKTVGGERLFLFSKLAESDMDMYQLIGKMDNATFRFWEKSDEADQKLDNICSRYLTVKRIYGNIYLFLNNPEQIAHEDYQTGINCSELVNELEIQLCKKWKSHHLPSNSCPREDYLWKLMFYRFGTGPGIKNNDDASKWLIQLNGKKIWCFGSLPRERNQIFCAGGMICMQNEKIWNAFDASIKFTKAESLQFDAFKKIINHEHEFHCEAALGENVTKVLRYSVRMEEQEKRGFAVLVGSSHPELALLIISRLPARLFEMRVYHQSNRETMLEMKESVRGKEIFIIQTATHNVNDDIMELLIMIYACKTASARRITVVMPYLPYTKCQNREKRTPIVSKLLANMITKAGASRVITLDLCRPEVQGFYSIPVDNVRASWFLAERIRERISDYKNAIVIAKNPTVMPKASSLAEKLGLILGVIHGEMEPLEEEEQSLTNSVTTSSSNSSGSSDSLSKQQLPHHQVPLTLIGDVGGRIAILVDYVIDYVESFIRSAEVLKRRGAYKIYVVATHAIFGHNAPLLLENSVIDTVFVTNSIPHELQKLQCHKIETIDVSPILSEAIRRCFNRESLSRLFSDVAVQD</sequence>
<dbReference type="GO" id="GO:0004749">
    <property type="term" value="F:ribose phosphate diphosphokinase activity"/>
    <property type="evidence" value="ECO:0007669"/>
    <property type="project" value="TreeGrafter"/>
</dbReference>
<feature type="domain" description="Ribose-phosphate pyrophosphokinase N-terminal" evidence="6">
    <location>
        <begin position="436"/>
        <end position="549"/>
    </location>
</feature>
<dbReference type="OrthoDB" id="413572at2759"/>
<dbReference type="GO" id="GO:0005524">
    <property type="term" value="F:ATP binding"/>
    <property type="evidence" value="ECO:0007669"/>
    <property type="project" value="TreeGrafter"/>
</dbReference>
<dbReference type="SMART" id="SM01400">
    <property type="entry name" value="Pribosyltran_N"/>
    <property type="match status" value="1"/>
</dbReference>
<dbReference type="PANTHER" id="PTHR10210:SF53">
    <property type="entry name" value="GH23275P"/>
    <property type="match status" value="1"/>
</dbReference>
<dbReference type="STRING" id="6336.A0A0V0SCN4"/>
<dbReference type="GO" id="GO:0004531">
    <property type="term" value="F:deoxyribonuclease II activity"/>
    <property type="evidence" value="ECO:0007669"/>
    <property type="project" value="InterPro"/>
</dbReference>
<comment type="similarity">
    <text evidence="1">Belongs to the ribose-phosphate pyrophosphokinase family.</text>
</comment>
<dbReference type="InterPro" id="IPR029057">
    <property type="entry name" value="PRTase-like"/>
</dbReference>
<dbReference type="FunFam" id="3.40.50.2020:FF:000014">
    <property type="entry name" value="Ribose-phosphate pyrophosphokinase 1"/>
    <property type="match status" value="1"/>
</dbReference>
<dbReference type="GO" id="GO:0006164">
    <property type="term" value="P:purine nucleotide biosynthetic process"/>
    <property type="evidence" value="ECO:0007669"/>
    <property type="project" value="TreeGrafter"/>
</dbReference>
<evidence type="ECO:0000313" key="8">
    <source>
        <dbReference type="Proteomes" id="UP000054630"/>
    </source>
</evidence>
<proteinExistence type="inferred from homology"/>
<dbReference type="GO" id="GO:0005737">
    <property type="term" value="C:cytoplasm"/>
    <property type="evidence" value="ECO:0007669"/>
    <property type="project" value="TreeGrafter"/>
</dbReference>
<feature type="region of interest" description="Disordered" evidence="5">
    <location>
        <begin position="630"/>
        <end position="655"/>
    </location>
</feature>
<evidence type="ECO:0000256" key="2">
    <source>
        <dbReference type="ARBA" id="ARBA00007527"/>
    </source>
</evidence>
<evidence type="ECO:0000259" key="6">
    <source>
        <dbReference type="Pfam" id="PF13793"/>
    </source>
</evidence>
<comment type="caution">
    <text evidence="7">The sequence shown here is derived from an EMBL/GenBank/DDBJ whole genome shotgun (WGS) entry which is preliminary data.</text>
</comment>
<dbReference type="Pfam" id="PF14572">
    <property type="entry name" value="Pribosyl_synth"/>
    <property type="match status" value="1"/>
</dbReference>
<dbReference type="AlphaFoldDB" id="A0A0V0SCN4"/>
<keyword evidence="3" id="KW-0545">Nucleotide biosynthesis</keyword>
<dbReference type="Proteomes" id="UP000054630">
    <property type="component" value="Unassembled WGS sequence"/>
</dbReference>
<organism evidence="7 8">
    <name type="scientific">Trichinella nelsoni</name>
    <dbReference type="NCBI Taxonomy" id="6336"/>
    <lineage>
        <taxon>Eukaryota</taxon>
        <taxon>Metazoa</taxon>
        <taxon>Ecdysozoa</taxon>
        <taxon>Nematoda</taxon>
        <taxon>Enoplea</taxon>
        <taxon>Dorylaimia</taxon>
        <taxon>Trichinellida</taxon>
        <taxon>Trichinellidae</taxon>
        <taxon>Trichinella</taxon>
    </lineage>
</organism>
<dbReference type="PANTHER" id="PTHR10210">
    <property type="entry name" value="RIBOSE-PHOSPHATE DIPHOSPHOKINASE FAMILY MEMBER"/>
    <property type="match status" value="1"/>
</dbReference>
<reference evidence="7 8" key="1">
    <citation type="submission" date="2015-01" db="EMBL/GenBank/DDBJ databases">
        <title>Evolution of Trichinella species and genotypes.</title>
        <authorList>
            <person name="Korhonen P.K."/>
            <person name="Edoardo P."/>
            <person name="Giuseppe L.R."/>
            <person name="Gasser R.B."/>
        </authorList>
    </citation>
    <scope>NUCLEOTIDE SEQUENCE [LARGE SCALE GENOMIC DNA]</scope>
    <source>
        <strain evidence="7">ISS37</strain>
    </source>
</reference>
<dbReference type="GO" id="GO:0006015">
    <property type="term" value="P:5-phosphoribose 1-diphosphate biosynthetic process"/>
    <property type="evidence" value="ECO:0007669"/>
    <property type="project" value="TreeGrafter"/>
</dbReference>
<dbReference type="NCBIfam" id="TIGR01251">
    <property type="entry name" value="ribP_PPkin"/>
    <property type="match status" value="1"/>
</dbReference>
<dbReference type="InterPro" id="IPR004947">
    <property type="entry name" value="DNase_II"/>
</dbReference>
<feature type="compositionally biased region" description="Low complexity" evidence="5">
    <location>
        <begin position="634"/>
        <end position="654"/>
    </location>
</feature>
<dbReference type="SUPFAM" id="SSF53271">
    <property type="entry name" value="PRTase-like"/>
    <property type="match status" value="2"/>
</dbReference>
<dbReference type="CDD" id="cd06223">
    <property type="entry name" value="PRTases_typeI"/>
    <property type="match status" value="1"/>
</dbReference>
<evidence type="ECO:0000256" key="4">
    <source>
        <dbReference type="ARBA" id="ARBA00022801"/>
    </source>
</evidence>
<dbReference type="Gene3D" id="3.40.50.2020">
    <property type="match status" value="2"/>
</dbReference>
<dbReference type="GO" id="GO:0002189">
    <property type="term" value="C:ribose phosphate diphosphokinase complex"/>
    <property type="evidence" value="ECO:0007669"/>
    <property type="project" value="TreeGrafter"/>
</dbReference>
<protein>
    <submittedName>
        <fullName evidence="7">Phosphoribosyl pyrophosphate synthase-associated protein 2</fullName>
    </submittedName>
</protein>
<name>A0A0V0SCN4_9BILA</name>
<dbReference type="InterPro" id="IPR000836">
    <property type="entry name" value="PRTase_dom"/>
</dbReference>
<keyword evidence="4" id="KW-0378">Hydrolase</keyword>
<evidence type="ECO:0000256" key="1">
    <source>
        <dbReference type="ARBA" id="ARBA00006478"/>
    </source>
</evidence>
<evidence type="ECO:0000256" key="5">
    <source>
        <dbReference type="SAM" id="MobiDB-lite"/>
    </source>
</evidence>
<dbReference type="Pfam" id="PF03265">
    <property type="entry name" value="DNase_II"/>
    <property type="match status" value="2"/>
</dbReference>
<comment type="similarity">
    <text evidence="2">Belongs to the DNase II family.</text>
</comment>
<dbReference type="InterPro" id="IPR029099">
    <property type="entry name" value="Pribosyltran_N"/>
</dbReference>
<dbReference type="EMBL" id="JYDL01000017">
    <property type="protein sequence ID" value="KRX24500.1"/>
    <property type="molecule type" value="Genomic_DNA"/>
</dbReference>